<proteinExistence type="predicted"/>
<reference evidence="2 3" key="1">
    <citation type="submission" date="2021-03" db="EMBL/GenBank/DDBJ databases">
        <authorList>
            <person name="Kim M.K."/>
        </authorList>
    </citation>
    <scope>NUCLEOTIDE SEQUENCE [LARGE SCALE GENOMIC DNA]</scope>
    <source>
        <strain evidence="2 3">BT442</strain>
    </source>
</reference>
<feature type="transmembrane region" description="Helical" evidence="1">
    <location>
        <begin position="67"/>
        <end position="89"/>
    </location>
</feature>
<organism evidence="2 3">
    <name type="scientific">Hymenobacter negativus</name>
    <dbReference type="NCBI Taxonomy" id="2795026"/>
    <lineage>
        <taxon>Bacteria</taxon>
        <taxon>Pseudomonadati</taxon>
        <taxon>Bacteroidota</taxon>
        <taxon>Cytophagia</taxon>
        <taxon>Cytophagales</taxon>
        <taxon>Hymenobacteraceae</taxon>
        <taxon>Hymenobacter</taxon>
    </lineage>
</organism>
<evidence type="ECO:0000256" key="1">
    <source>
        <dbReference type="SAM" id="Phobius"/>
    </source>
</evidence>
<comment type="caution">
    <text evidence="2">The sequence shown here is derived from an EMBL/GenBank/DDBJ whole genome shotgun (WGS) entry which is preliminary data.</text>
</comment>
<dbReference type="RefSeq" id="WP_208178359.1">
    <property type="nucleotide sequence ID" value="NZ_JAGETZ010000019.1"/>
</dbReference>
<keyword evidence="3" id="KW-1185">Reference proteome</keyword>
<accession>A0ABS3QMX0</accession>
<evidence type="ECO:0000313" key="3">
    <source>
        <dbReference type="Proteomes" id="UP000664369"/>
    </source>
</evidence>
<keyword evidence="1" id="KW-1133">Transmembrane helix</keyword>
<protein>
    <recommendedName>
        <fullName evidence="4">Phage holin family protein</fullName>
    </recommendedName>
</protein>
<gene>
    <name evidence="2" type="ORF">J4E00_26395</name>
</gene>
<sequence length="96" mass="10247">MEPSTPPPAPDNKKPINWPIAINLGLLLLNFLLTRSLSNVAISIVVLAVINGIAAVMLSLFGKMRWVTAFILSALLVLLIGLGLCALALSNLHINH</sequence>
<evidence type="ECO:0000313" key="2">
    <source>
        <dbReference type="EMBL" id="MBO2012619.1"/>
    </source>
</evidence>
<name>A0ABS3QMX0_9BACT</name>
<dbReference type="EMBL" id="JAGETZ010000019">
    <property type="protein sequence ID" value="MBO2012619.1"/>
    <property type="molecule type" value="Genomic_DNA"/>
</dbReference>
<keyword evidence="1" id="KW-0812">Transmembrane</keyword>
<keyword evidence="1" id="KW-0472">Membrane</keyword>
<feature type="transmembrane region" description="Helical" evidence="1">
    <location>
        <begin position="40"/>
        <end position="61"/>
    </location>
</feature>
<feature type="transmembrane region" description="Helical" evidence="1">
    <location>
        <begin position="16"/>
        <end position="33"/>
    </location>
</feature>
<dbReference type="Proteomes" id="UP000664369">
    <property type="component" value="Unassembled WGS sequence"/>
</dbReference>
<evidence type="ECO:0008006" key="4">
    <source>
        <dbReference type="Google" id="ProtNLM"/>
    </source>
</evidence>